<feature type="chain" id="PRO_5040193900" evidence="7">
    <location>
        <begin position="18"/>
        <end position="402"/>
    </location>
</feature>
<evidence type="ECO:0000256" key="7">
    <source>
        <dbReference type="SAM" id="SignalP"/>
    </source>
</evidence>
<sequence>MRLSLVLHALCITEALAAAPITHLDSEKIVPNSFIVVLKKDVSSAAFKSHLTSASKLLSANAIAPESTFDFDGLKGYHLKASPAVAKQLAESDEVSYIEADQTFTLPPITPSKPLAHRAVQSNVPSWGLARISHRKKGSTDYVYQQTSGTYTYIIDSGVHTSHTLFQGRAIWGANFVSGSTNDDENGHGTHVAGTAASQTYGVLRFGGIISVKVLGRDGSTATSILIQGINWAVNDMKTRAGATGRSTALLAVGGSVSTALNNAVAAGSSAGLFFAVVAGNENQNTGNTSPGSEPSACTVGGTTISDERMSSSNYGAGVDIFAPGGSIPSLWYTSNTAIATLSGTSMAAAHIAGLGAYFLALEGTRTPAALCARLQEVATKNVLTGIPSGTPNLLAYNLSGL</sequence>
<dbReference type="PANTHER" id="PTHR43806:SF58">
    <property type="entry name" value="ALKALINE PROTEASE 1-RELATED"/>
    <property type="match status" value="1"/>
</dbReference>
<comment type="similarity">
    <text evidence="1 6">Belongs to the peptidase S8 family.</text>
</comment>
<protein>
    <submittedName>
        <fullName evidence="10">Subtilisin-like protease</fullName>
    </submittedName>
</protein>
<dbReference type="EMBL" id="ML996202">
    <property type="protein sequence ID" value="KAF2731144.1"/>
    <property type="molecule type" value="Genomic_DNA"/>
</dbReference>
<dbReference type="GO" id="GO:0005576">
    <property type="term" value="C:extracellular region"/>
    <property type="evidence" value="ECO:0007669"/>
    <property type="project" value="UniProtKB-ARBA"/>
</dbReference>
<dbReference type="PANTHER" id="PTHR43806">
    <property type="entry name" value="PEPTIDASE S8"/>
    <property type="match status" value="1"/>
</dbReference>
<feature type="active site" description="Charge relay system" evidence="6">
    <location>
        <position position="188"/>
    </location>
</feature>
<keyword evidence="2 6" id="KW-0645">Protease</keyword>
<evidence type="ECO:0000313" key="10">
    <source>
        <dbReference type="EMBL" id="KAF2731144.1"/>
    </source>
</evidence>
<dbReference type="SUPFAM" id="SSF54897">
    <property type="entry name" value="Protease propeptides/inhibitors"/>
    <property type="match status" value="1"/>
</dbReference>
<keyword evidence="11" id="KW-1185">Reference proteome</keyword>
<evidence type="ECO:0000313" key="11">
    <source>
        <dbReference type="Proteomes" id="UP000799444"/>
    </source>
</evidence>
<dbReference type="InterPro" id="IPR015500">
    <property type="entry name" value="Peptidase_S8_subtilisin-rel"/>
</dbReference>
<dbReference type="PROSITE" id="PS51892">
    <property type="entry name" value="SUBTILASE"/>
    <property type="match status" value="1"/>
</dbReference>
<feature type="domain" description="Peptidase S8/S53" evidence="8">
    <location>
        <begin position="154"/>
        <end position="382"/>
    </location>
</feature>
<dbReference type="InterPro" id="IPR036852">
    <property type="entry name" value="Peptidase_S8/S53_dom_sf"/>
</dbReference>
<dbReference type="InterPro" id="IPR010259">
    <property type="entry name" value="S8pro/Inhibitor_I9"/>
</dbReference>
<dbReference type="InterPro" id="IPR050131">
    <property type="entry name" value="Peptidase_S8_subtilisin-like"/>
</dbReference>
<accession>A0A9P4UY91</accession>
<dbReference type="GO" id="GO:0006508">
    <property type="term" value="P:proteolysis"/>
    <property type="evidence" value="ECO:0007669"/>
    <property type="project" value="UniProtKB-KW"/>
</dbReference>
<dbReference type="OrthoDB" id="206201at2759"/>
<reference evidence="10" key="1">
    <citation type="journal article" date="2020" name="Stud. Mycol.">
        <title>101 Dothideomycetes genomes: a test case for predicting lifestyles and emergence of pathogens.</title>
        <authorList>
            <person name="Haridas S."/>
            <person name="Albert R."/>
            <person name="Binder M."/>
            <person name="Bloem J."/>
            <person name="Labutti K."/>
            <person name="Salamov A."/>
            <person name="Andreopoulos B."/>
            <person name="Baker S."/>
            <person name="Barry K."/>
            <person name="Bills G."/>
            <person name="Bluhm B."/>
            <person name="Cannon C."/>
            <person name="Castanera R."/>
            <person name="Culley D."/>
            <person name="Daum C."/>
            <person name="Ezra D."/>
            <person name="Gonzalez J."/>
            <person name="Henrissat B."/>
            <person name="Kuo A."/>
            <person name="Liang C."/>
            <person name="Lipzen A."/>
            <person name="Lutzoni F."/>
            <person name="Magnuson J."/>
            <person name="Mondo S."/>
            <person name="Nolan M."/>
            <person name="Ohm R."/>
            <person name="Pangilinan J."/>
            <person name="Park H.-J."/>
            <person name="Ramirez L."/>
            <person name="Alfaro M."/>
            <person name="Sun H."/>
            <person name="Tritt A."/>
            <person name="Yoshinaga Y."/>
            <person name="Zwiers L.-H."/>
            <person name="Turgeon B."/>
            <person name="Goodwin S."/>
            <person name="Spatafora J."/>
            <person name="Crous P."/>
            <person name="Grigoriev I."/>
        </authorList>
    </citation>
    <scope>NUCLEOTIDE SEQUENCE</scope>
    <source>
        <strain evidence="10">CBS 125425</strain>
    </source>
</reference>
<dbReference type="PRINTS" id="PR00723">
    <property type="entry name" value="SUBTILISIN"/>
</dbReference>
<evidence type="ECO:0000256" key="1">
    <source>
        <dbReference type="ARBA" id="ARBA00011073"/>
    </source>
</evidence>
<dbReference type="CDD" id="cd04077">
    <property type="entry name" value="Peptidases_S8_PCSK9_ProteinaseK_like"/>
    <property type="match status" value="1"/>
</dbReference>
<dbReference type="PROSITE" id="PS00137">
    <property type="entry name" value="SUBTILASE_HIS"/>
    <property type="match status" value="1"/>
</dbReference>
<evidence type="ECO:0000259" key="9">
    <source>
        <dbReference type="Pfam" id="PF05922"/>
    </source>
</evidence>
<evidence type="ECO:0000256" key="5">
    <source>
        <dbReference type="ARBA" id="ARBA00022825"/>
    </source>
</evidence>
<proteinExistence type="inferred from homology"/>
<dbReference type="Pfam" id="PF00082">
    <property type="entry name" value="Peptidase_S8"/>
    <property type="match status" value="1"/>
</dbReference>
<feature type="domain" description="Inhibitor I9" evidence="9">
    <location>
        <begin position="33"/>
        <end position="106"/>
    </location>
</feature>
<dbReference type="SUPFAM" id="SSF52743">
    <property type="entry name" value="Subtilisin-like"/>
    <property type="match status" value="1"/>
</dbReference>
<keyword evidence="5 6" id="KW-0720">Serine protease</keyword>
<feature type="signal peptide" evidence="7">
    <location>
        <begin position="1"/>
        <end position="17"/>
    </location>
</feature>
<dbReference type="AlphaFoldDB" id="A0A9P4UY91"/>
<evidence type="ECO:0000259" key="8">
    <source>
        <dbReference type="Pfam" id="PF00082"/>
    </source>
</evidence>
<keyword evidence="4 6" id="KW-0378">Hydrolase</keyword>
<organism evidence="10 11">
    <name type="scientific">Polyplosphaeria fusca</name>
    <dbReference type="NCBI Taxonomy" id="682080"/>
    <lineage>
        <taxon>Eukaryota</taxon>
        <taxon>Fungi</taxon>
        <taxon>Dikarya</taxon>
        <taxon>Ascomycota</taxon>
        <taxon>Pezizomycotina</taxon>
        <taxon>Dothideomycetes</taxon>
        <taxon>Pleosporomycetidae</taxon>
        <taxon>Pleosporales</taxon>
        <taxon>Tetraplosphaeriaceae</taxon>
        <taxon>Polyplosphaeria</taxon>
    </lineage>
</organism>
<dbReference type="GO" id="GO:0004252">
    <property type="term" value="F:serine-type endopeptidase activity"/>
    <property type="evidence" value="ECO:0007669"/>
    <property type="project" value="UniProtKB-UniRule"/>
</dbReference>
<feature type="active site" description="Charge relay system" evidence="6">
    <location>
        <position position="346"/>
    </location>
</feature>
<evidence type="ECO:0000256" key="6">
    <source>
        <dbReference type="PROSITE-ProRule" id="PRU01240"/>
    </source>
</evidence>
<gene>
    <name evidence="10" type="ORF">EJ04DRAFT_545393</name>
</gene>
<dbReference type="Pfam" id="PF05922">
    <property type="entry name" value="Inhibitor_I9"/>
    <property type="match status" value="1"/>
</dbReference>
<evidence type="ECO:0000256" key="3">
    <source>
        <dbReference type="ARBA" id="ARBA00022729"/>
    </source>
</evidence>
<dbReference type="InterPro" id="IPR000209">
    <property type="entry name" value="Peptidase_S8/S53_dom"/>
</dbReference>
<dbReference type="InterPro" id="IPR023827">
    <property type="entry name" value="Peptidase_S8_Asp-AS"/>
</dbReference>
<feature type="active site" description="Charge relay system" evidence="6">
    <location>
        <position position="156"/>
    </location>
</feature>
<dbReference type="InterPro" id="IPR034193">
    <property type="entry name" value="PCSK9_ProteinaseK-like"/>
</dbReference>
<evidence type="ECO:0000256" key="4">
    <source>
        <dbReference type="ARBA" id="ARBA00022801"/>
    </source>
</evidence>
<dbReference type="Gene3D" id="3.30.70.80">
    <property type="entry name" value="Peptidase S8 propeptide/proteinase inhibitor I9"/>
    <property type="match status" value="1"/>
</dbReference>
<dbReference type="InterPro" id="IPR022398">
    <property type="entry name" value="Peptidase_S8_His-AS"/>
</dbReference>
<dbReference type="Proteomes" id="UP000799444">
    <property type="component" value="Unassembled WGS sequence"/>
</dbReference>
<evidence type="ECO:0000256" key="2">
    <source>
        <dbReference type="ARBA" id="ARBA00022670"/>
    </source>
</evidence>
<dbReference type="FunFam" id="3.40.50.200:FF:000007">
    <property type="entry name" value="Subtilisin-like serine protease"/>
    <property type="match status" value="1"/>
</dbReference>
<dbReference type="Gene3D" id="3.40.50.200">
    <property type="entry name" value="Peptidase S8/S53 domain"/>
    <property type="match status" value="1"/>
</dbReference>
<keyword evidence="3 7" id="KW-0732">Signal</keyword>
<dbReference type="PROSITE" id="PS00136">
    <property type="entry name" value="SUBTILASE_ASP"/>
    <property type="match status" value="1"/>
</dbReference>
<dbReference type="InterPro" id="IPR037045">
    <property type="entry name" value="S8pro/Inhibitor_I9_sf"/>
</dbReference>
<comment type="caution">
    <text evidence="10">The sequence shown here is derived from an EMBL/GenBank/DDBJ whole genome shotgun (WGS) entry which is preliminary data.</text>
</comment>
<name>A0A9P4UY91_9PLEO</name>